<dbReference type="AlphaFoldDB" id="A0A1I2HM36"/>
<organism evidence="8 9">
    <name type="scientific">Actinoplanes philippinensis</name>
    <dbReference type="NCBI Taxonomy" id="35752"/>
    <lineage>
        <taxon>Bacteria</taxon>
        <taxon>Bacillati</taxon>
        <taxon>Actinomycetota</taxon>
        <taxon>Actinomycetes</taxon>
        <taxon>Micromonosporales</taxon>
        <taxon>Micromonosporaceae</taxon>
        <taxon>Actinoplanes</taxon>
    </lineage>
</organism>
<dbReference type="SMART" id="SM00862">
    <property type="entry name" value="Trans_reg_C"/>
    <property type="match status" value="1"/>
</dbReference>
<evidence type="ECO:0000256" key="2">
    <source>
        <dbReference type="ARBA" id="ARBA00023015"/>
    </source>
</evidence>
<dbReference type="Gene3D" id="1.10.10.10">
    <property type="entry name" value="Winged helix-like DNA-binding domain superfamily/Winged helix DNA-binding domain"/>
    <property type="match status" value="1"/>
</dbReference>
<feature type="DNA-binding region" description="OmpR/PhoB-type" evidence="5">
    <location>
        <begin position="1"/>
        <end position="100"/>
    </location>
</feature>
<keyword evidence="4" id="KW-0804">Transcription</keyword>
<dbReference type="PRINTS" id="PR00364">
    <property type="entry name" value="DISEASERSIST"/>
</dbReference>
<evidence type="ECO:0000259" key="7">
    <source>
        <dbReference type="PROSITE" id="PS51755"/>
    </source>
</evidence>
<dbReference type="GO" id="GO:0006355">
    <property type="term" value="P:regulation of DNA-templated transcription"/>
    <property type="evidence" value="ECO:0007669"/>
    <property type="project" value="InterPro"/>
</dbReference>
<dbReference type="Gene3D" id="1.25.40.10">
    <property type="entry name" value="Tetratricopeptide repeat domain"/>
    <property type="match status" value="1"/>
</dbReference>
<dbReference type="STRING" id="35752.SAMN05421541_108292"/>
<comment type="similarity">
    <text evidence="1">Belongs to the AfsR/DnrI/RedD regulatory family.</text>
</comment>
<keyword evidence="9" id="KW-1185">Reference proteome</keyword>
<dbReference type="SUPFAM" id="SSF52540">
    <property type="entry name" value="P-loop containing nucleoside triphosphate hydrolases"/>
    <property type="match status" value="1"/>
</dbReference>
<reference evidence="8 9" key="1">
    <citation type="submission" date="2016-10" db="EMBL/GenBank/DDBJ databases">
        <authorList>
            <person name="de Groot N.N."/>
        </authorList>
    </citation>
    <scope>NUCLEOTIDE SEQUENCE [LARGE SCALE GENOMIC DNA]</scope>
    <source>
        <strain evidence="8 9">DSM 43019</strain>
    </source>
</reference>
<dbReference type="InterPro" id="IPR001867">
    <property type="entry name" value="OmpR/PhoB-type_DNA-bd"/>
</dbReference>
<accession>A0A1I2HM36</accession>
<dbReference type="SMART" id="SM01043">
    <property type="entry name" value="BTAD"/>
    <property type="match status" value="1"/>
</dbReference>
<feature type="domain" description="OmpR/PhoB-type" evidence="7">
    <location>
        <begin position="1"/>
        <end position="100"/>
    </location>
</feature>
<evidence type="ECO:0000256" key="1">
    <source>
        <dbReference type="ARBA" id="ARBA00005820"/>
    </source>
</evidence>
<dbReference type="PROSITE" id="PS51755">
    <property type="entry name" value="OMPR_PHOB"/>
    <property type="match status" value="1"/>
</dbReference>
<dbReference type="GO" id="GO:0043531">
    <property type="term" value="F:ADP binding"/>
    <property type="evidence" value="ECO:0007669"/>
    <property type="project" value="InterPro"/>
</dbReference>
<evidence type="ECO:0000313" key="8">
    <source>
        <dbReference type="EMBL" id="SFF30330.1"/>
    </source>
</evidence>
<dbReference type="CDD" id="cd15831">
    <property type="entry name" value="BTAD"/>
    <property type="match status" value="1"/>
</dbReference>
<gene>
    <name evidence="8" type="ORF">SAMN05421541_108292</name>
</gene>
<dbReference type="InterPro" id="IPR016032">
    <property type="entry name" value="Sig_transdc_resp-reg_C-effctor"/>
</dbReference>
<dbReference type="GO" id="GO:0003677">
    <property type="term" value="F:DNA binding"/>
    <property type="evidence" value="ECO:0007669"/>
    <property type="project" value="UniProtKB-UniRule"/>
</dbReference>
<dbReference type="Gene3D" id="3.40.50.300">
    <property type="entry name" value="P-loop containing nucleotide triphosphate hydrolases"/>
    <property type="match status" value="1"/>
</dbReference>
<dbReference type="Pfam" id="PF03704">
    <property type="entry name" value="BTAD"/>
    <property type="match status" value="1"/>
</dbReference>
<keyword evidence="2" id="KW-0805">Transcription regulation</keyword>
<dbReference type="InterPro" id="IPR027417">
    <property type="entry name" value="P-loop_NTPase"/>
</dbReference>
<evidence type="ECO:0000256" key="6">
    <source>
        <dbReference type="SAM" id="MobiDB-lite"/>
    </source>
</evidence>
<keyword evidence="3 5" id="KW-0238">DNA-binding</keyword>
<dbReference type="Proteomes" id="UP000199645">
    <property type="component" value="Unassembled WGS sequence"/>
</dbReference>
<dbReference type="PANTHER" id="PTHR35807">
    <property type="entry name" value="TRANSCRIPTIONAL REGULATOR REDD-RELATED"/>
    <property type="match status" value="1"/>
</dbReference>
<dbReference type="Pfam" id="PF00931">
    <property type="entry name" value="NB-ARC"/>
    <property type="match status" value="1"/>
</dbReference>
<name>A0A1I2HM36_9ACTN</name>
<protein>
    <submittedName>
        <fullName evidence="8">DNA-binding transcriptional activator of the SARP family</fullName>
    </submittedName>
</protein>
<dbReference type="InterPro" id="IPR002182">
    <property type="entry name" value="NB-ARC"/>
</dbReference>
<evidence type="ECO:0000256" key="4">
    <source>
        <dbReference type="ARBA" id="ARBA00023163"/>
    </source>
</evidence>
<sequence>MTGLRLQIMGPLRVWRGDLEIDLGPRQQRCLLAVLLANVGHPVSVADLTASIWGLSAPPSAVNVIHKYVGALRRLLEPELALRTPGSYLLRTAGGYRLAAGPEVLDLAAFRELIAESRALDGTDRPGEALDRYADALRLCHGPAGDALAESAGAAATFAAIDGEFCDAAIAAADVAFRLRRPAPVLGPLRLAATLGTLNEFVHARLITALAMAGRQAEALSTYRTIRQRLADDLGIDPGQTLEEAHRRVLTQDLPAPADSPPGREIPHLVRPAQLPPDLPSFAGRAPEIATLDTLVAGMDRDGRTAPLIVALDGMGGVGKSTLAAHVAHRHAGRFTDGQLYLDLRGDLDDEDLLAGDALAALLYGLGVPTAQLPGTFDARVGAYRSLTAGRRILVLLDNVHDPAQVRPLLPNSAHSLVLLTSRSPLLGLAAFDGAHLLRVDVPDPASAQELVLRRLPGPAPADLVDEIAELCGRLPLALAILAARLAARPTLSLESVAAELRDSDRRLQAFPAGTGTPDPRTAFAWSYRQLSAGAARLFRLLSAAFTPAVTAGTAAGLTGDDPSRTRSDLEELAAAALIDEHDDGRFVVHVLVRAYAEELLDTVDGPAEREAAVGRLLRHYLDAGLDAQAALAPAGTGSVPAGTRPDIPVTVERAAAWFAGHRQELTEAVRVAADRGDADTAWSLAGALRLAHPSVAGDAARYVRASLQSRPNAAPGSSTAPSA</sequence>
<dbReference type="RefSeq" id="WP_239143171.1">
    <property type="nucleotide sequence ID" value="NZ_BOMT01000001.1"/>
</dbReference>
<evidence type="ECO:0000313" key="9">
    <source>
        <dbReference type="Proteomes" id="UP000199645"/>
    </source>
</evidence>
<dbReference type="PANTHER" id="PTHR35807:SF1">
    <property type="entry name" value="TRANSCRIPTIONAL REGULATOR REDD"/>
    <property type="match status" value="1"/>
</dbReference>
<dbReference type="InterPro" id="IPR005158">
    <property type="entry name" value="BTAD"/>
</dbReference>
<dbReference type="GO" id="GO:0000160">
    <property type="term" value="P:phosphorelay signal transduction system"/>
    <property type="evidence" value="ECO:0007669"/>
    <property type="project" value="InterPro"/>
</dbReference>
<dbReference type="InterPro" id="IPR051677">
    <property type="entry name" value="AfsR-DnrI-RedD_regulator"/>
</dbReference>
<proteinExistence type="inferred from homology"/>
<dbReference type="InterPro" id="IPR036388">
    <property type="entry name" value="WH-like_DNA-bd_sf"/>
</dbReference>
<evidence type="ECO:0000256" key="5">
    <source>
        <dbReference type="PROSITE-ProRule" id="PRU01091"/>
    </source>
</evidence>
<dbReference type="InterPro" id="IPR011990">
    <property type="entry name" value="TPR-like_helical_dom_sf"/>
</dbReference>
<dbReference type="EMBL" id="FONV01000008">
    <property type="protein sequence ID" value="SFF30330.1"/>
    <property type="molecule type" value="Genomic_DNA"/>
</dbReference>
<dbReference type="SUPFAM" id="SSF46894">
    <property type="entry name" value="C-terminal effector domain of the bipartite response regulators"/>
    <property type="match status" value="1"/>
</dbReference>
<dbReference type="SUPFAM" id="SSF48452">
    <property type="entry name" value="TPR-like"/>
    <property type="match status" value="1"/>
</dbReference>
<feature type="region of interest" description="Disordered" evidence="6">
    <location>
        <begin position="254"/>
        <end position="273"/>
    </location>
</feature>
<evidence type="ECO:0000256" key="3">
    <source>
        <dbReference type="ARBA" id="ARBA00023125"/>
    </source>
</evidence>